<protein>
    <submittedName>
        <fullName evidence="1">Uncharacterized protein</fullName>
    </submittedName>
</protein>
<name>A0A161YMC4_9GAMM</name>
<gene>
    <name evidence="1" type="ORF">N473_18085</name>
</gene>
<accession>A0A161YMC4</accession>
<evidence type="ECO:0000313" key="2">
    <source>
        <dbReference type="Proteomes" id="UP000076486"/>
    </source>
</evidence>
<comment type="caution">
    <text evidence="1">The sequence shown here is derived from an EMBL/GenBank/DDBJ whole genome shotgun (WGS) entry which is preliminary data.</text>
</comment>
<organism evidence="1 2">
    <name type="scientific">Pseudoalteromonas luteoviolacea CPMOR-1</name>
    <dbReference type="NCBI Taxonomy" id="1365248"/>
    <lineage>
        <taxon>Bacteria</taxon>
        <taxon>Pseudomonadati</taxon>
        <taxon>Pseudomonadota</taxon>
        <taxon>Gammaproteobacteria</taxon>
        <taxon>Alteromonadales</taxon>
        <taxon>Pseudoalteromonadaceae</taxon>
        <taxon>Pseudoalteromonas</taxon>
    </lineage>
</organism>
<dbReference type="AlphaFoldDB" id="A0A161YMC4"/>
<dbReference type="EMBL" id="AUYC01000030">
    <property type="protein sequence ID" value="KZN62824.1"/>
    <property type="molecule type" value="Genomic_DNA"/>
</dbReference>
<dbReference type="PATRIC" id="fig|1365248.3.peg.2670"/>
<evidence type="ECO:0000313" key="1">
    <source>
        <dbReference type="EMBL" id="KZN62824.1"/>
    </source>
</evidence>
<proteinExistence type="predicted"/>
<reference evidence="1 2" key="1">
    <citation type="submission" date="2013-07" db="EMBL/GenBank/DDBJ databases">
        <title>Comparative Genomic and Metabolomic Analysis of Twelve Strains of Pseudoalteromonas luteoviolacea.</title>
        <authorList>
            <person name="Vynne N.G."/>
            <person name="Mansson M."/>
            <person name="Gram L."/>
        </authorList>
    </citation>
    <scope>NUCLEOTIDE SEQUENCE [LARGE SCALE GENOMIC DNA]</scope>
    <source>
        <strain evidence="1 2">CPMOR-1</strain>
    </source>
</reference>
<dbReference type="Proteomes" id="UP000076486">
    <property type="component" value="Unassembled WGS sequence"/>
</dbReference>
<sequence>MAQRKQNKYALAGKRFMGKEDRKRGVHTLIAIAVTLPNSQTKRVALFKFFHSEQSLKVSY</sequence>